<dbReference type="InterPro" id="IPR036388">
    <property type="entry name" value="WH-like_DNA-bd_sf"/>
</dbReference>
<dbReference type="SUPFAM" id="SSF46785">
    <property type="entry name" value="Winged helix' DNA-binding domain"/>
    <property type="match status" value="1"/>
</dbReference>
<dbReference type="Proteomes" id="UP000242662">
    <property type="component" value="Unassembled WGS sequence"/>
</dbReference>
<name>A0A1G6GJ85_9BACI</name>
<evidence type="ECO:0000256" key="3">
    <source>
        <dbReference type="ARBA" id="ARBA00023163"/>
    </source>
</evidence>
<keyword evidence="3" id="KW-0804">Transcription</keyword>
<evidence type="ECO:0000259" key="4">
    <source>
        <dbReference type="PROSITE" id="PS50949"/>
    </source>
</evidence>
<sequence length="124" mass="14003">MSVQFDPTKAIYAQIADYYYQQICSCALAPGEKLPSVRETAQKLQVNPNTVSRSYLEMDRDGVTFSKRGQGTFVTTDLTVIANLKKTLAKKQMEDCVAYLRKLGYNNEDMVHALKQLLQEEKGT</sequence>
<dbReference type="GO" id="GO:0003700">
    <property type="term" value="F:DNA-binding transcription factor activity"/>
    <property type="evidence" value="ECO:0007669"/>
    <property type="project" value="InterPro"/>
</dbReference>
<evidence type="ECO:0000256" key="2">
    <source>
        <dbReference type="ARBA" id="ARBA00023125"/>
    </source>
</evidence>
<dbReference type="RefSeq" id="WP_090774575.1">
    <property type="nucleotide sequence ID" value="NZ_FMYM01000001.1"/>
</dbReference>
<dbReference type="Pfam" id="PF00392">
    <property type="entry name" value="GntR"/>
    <property type="match status" value="1"/>
</dbReference>
<evidence type="ECO:0000313" key="6">
    <source>
        <dbReference type="Proteomes" id="UP000242662"/>
    </source>
</evidence>
<dbReference type="PROSITE" id="PS50949">
    <property type="entry name" value="HTH_GNTR"/>
    <property type="match status" value="1"/>
</dbReference>
<dbReference type="STRING" id="1464122.SAMN05421737_101133"/>
<gene>
    <name evidence="5" type="ORF">SAMN05421737_101133</name>
</gene>
<dbReference type="GO" id="GO:0003677">
    <property type="term" value="F:DNA binding"/>
    <property type="evidence" value="ECO:0007669"/>
    <property type="project" value="UniProtKB-KW"/>
</dbReference>
<dbReference type="InterPro" id="IPR036390">
    <property type="entry name" value="WH_DNA-bd_sf"/>
</dbReference>
<accession>A0A1G6GJ85</accession>
<evidence type="ECO:0000313" key="5">
    <source>
        <dbReference type="EMBL" id="SDB82000.1"/>
    </source>
</evidence>
<keyword evidence="1" id="KW-0805">Transcription regulation</keyword>
<dbReference type="InterPro" id="IPR000524">
    <property type="entry name" value="Tscrpt_reg_HTH_GntR"/>
</dbReference>
<organism evidence="5 6">
    <name type="scientific">Shouchella lonarensis</name>
    <dbReference type="NCBI Taxonomy" id="1464122"/>
    <lineage>
        <taxon>Bacteria</taxon>
        <taxon>Bacillati</taxon>
        <taxon>Bacillota</taxon>
        <taxon>Bacilli</taxon>
        <taxon>Bacillales</taxon>
        <taxon>Bacillaceae</taxon>
        <taxon>Shouchella</taxon>
    </lineage>
</organism>
<reference evidence="6" key="1">
    <citation type="submission" date="2016-09" db="EMBL/GenBank/DDBJ databases">
        <authorList>
            <person name="Varghese N."/>
            <person name="Submissions S."/>
        </authorList>
    </citation>
    <scope>NUCLEOTIDE SEQUENCE [LARGE SCALE GENOMIC DNA]</scope>
    <source>
        <strain evidence="6">25nlg</strain>
    </source>
</reference>
<dbReference type="SMART" id="SM00345">
    <property type="entry name" value="HTH_GNTR"/>
    <property type="match status" value="1"/>
</dbReference>
<keyword evidence="2 5" id="KW-0238">DNA-binding</keyword>
<dbReference type="OrthoDB" id="362473at2"/>
<feature type="domain" description="HTH gntR-type" evidence="4">
    <location>
        <begin position="9"/>
        <end position="77"/>
    </location>
</feature>
<evidence type="ECO:0000256" key="1">
    <source>
        <dbReference type="ARBA" id="ARBA00023015"/>
    </source>
</evidence>
<dbReference type="PANTHER" id="PTHR38445:SF6">
    <property type="entry name" value="GNTR-FAMILY TRANSCRIPTIONAL REGULATOR"/>
    <property type="match status" value="1"/>
</dbReference>
<protein>
    <submittedName>
        <fullName evidence="5">DNA-binding transcriptional regulator YhcF, GntR family</fullName>
    </submittedName>
</protein>
<proteinExistence type="predicted"/>
<dbReference type="EMBL" id="FMYM01000001">
    <property type="protein sequence ID" value="SDB82000.1"/>
    <property type="molecule type" value="Genomic_DNA"/>
</dbReference>
<dbReference type="AlphaFoldDB" id="A0A1G6GJ85"/>
<dbReference type="CDD" id="cd07377">
    <property type="entry name" value="WHTH_GntR"/>
    <property type="match status" value="1"/>
</dbReference>
<dbReference type="PANTHER" id="PTHR38445">
    <property type="entry name" value="HTH-TYPE TRANSCRIPTIONAL REPRESSOR YTRA"/>
    <property type="match status" value="1"/>
</dbReference>
<keyword evidence="6" id="KW-1185">Reference proteome</keyword>
<dbReference type="Gene3D" id="1.10.10.10">
    <property type="entry name" value="Winged helix-like DNA-binding domain superfamily/Winged helix DNA-binding domain"/>
    <property type="match status" value="1"/>
</dbReference>